<reference evidence="1 2" key="1">
    <citation type="submission" date="2021-01" db="EMBL/GenBank/DDBJ databases">
        <title>Genome seq and assembly of Nocardiodes sp. G10.</title>
        <authorList>
            <person name="Chhetri G."/>
        </authorList>
    </citation>
    <scope>NUCLEOTIDE SEQUENCE [LARGE SCALE GENOMIC DNA]</scope>
    <source>
        <strain evidence="1 2">G10</strain>
    </source>
</reference>
<evidence type="ECO:0000313" key="1">
    <source>
        <dbReference type="EMBL" id="MBL0747670.1"/>
    </source>
</evidence>
<accession>A0ABS1L7N2</accession>
<dbReference type="SUPFAM" id="SSF55729">
    <property type="entry name" value="Acyl-CoA N-acyltransferases (Nat)"/>
    <property type="match status" value="1"/>
</dbReference>
<dbReference type="RefSeq" id="WP_201935495.1">
    <property type="nucleotide sequence ID" value="NZ_JAERSG010000002.1"/>
</dbReference>
<keyword evidence="2" id="KW-1185">Reference proteome</keyword>
<protein>
    <recommendedName>
        <fullName evidence="3">GNAT family N-acetyltransferase</fullName>
    </recommendedName>
</protein>
<dbReference type="EMBL" id="JAERSG010000002">
    <property type="protein sequence ID" value="MBL0747670.1"/>
    <property type="molecule type" value="Genomic_DNA"/>
</dbReference>
<name>A0ABS1L7N2_9ACTN</name>
<comment type="caution">
    <text evidence="1">The sequence shown here is derived from an EMBL/GenBank/DDBJ whole genome shotgun (WGS) entry which is preliminary data.</text>
</comment>
<gene>
    <name evidence="1" type="ORF">JI751_08615</name>
</gene>
<sequence>MSTARVAPMSEAQLQAWRTSRAEAGTPFPATSGDRRQEAVTVTVDGVEVGGAVLEYADELVTAGGTRCAVRVLQTTLPRDADDAWTVAIKALEDHVIASGATVLTTAVAPDLAAAFGRAGYRATMTTVGKRLDPDTAPELQEDRRVEVREMDSDERARFVADVGEQLRAGMARAGVADASTPGLADLDDRLAGLLADRPPPMELLVMGTVDGVPVGRAWATLVEVDGGLDFHGNTIDLFPEHRGQRLTPSFLGALRRHVHEIGVRDVHLRVYGHDAGARRTFLDAGAGIEDVHLRKDL</sequence>
<proteinExistence type="predicted"/>
<dbReference type="Proteomes" id="UP000636918">
    <property type="component" value="Unassembled WGS sequence"/>
</dbReference>
<evidence type="ECO:0008006" key="3">
    <source>
        <dbReference type="Google" id="ProtNLM"/>
    </source>
</evidence>
<dbReference type="InterPro" id="IPR016181">
    <property type="entry name" value="Acyl_CoA_acyltransferase"/>
</dbReference>
<evidence type="ECO:0000313" key="2">
    <source>
        <dbReference type="Proteomes" id="UP000636918"/>
    </source>
</evidence>
<dbReference type="Gene3D" id="3.40.630.30">
    <property type="match status" value="1"/>
</dbReference>
<organism evidence="1 2">
    <name type="scientific">Nocardioides baculatus</name>
    <dbReference type="NCBI Taxonomy" id="2801337"/>
    <lineage>
        <taxon>Bacteria</taxon>
        <taxon>Bacillati</taxon>
        <taxon>Actinomycetota</taxon>
        <taxon>Actinomycetes</taxon>
        <taxon>Propionibacteriales</taxon>
        <taxon>Nocardioidaceae</taxon>
        <taxon>Nocardioides</taxon>
    </lineage>
</organism>